<dbReference type="EnsemblMetazoa" id="PPA03485.1">
    <property type="protein sequence ID" value="PPA03485.1"/>
    <property type="gene ID" value="WBGene00093039"/>
</dbReference>
<name>A0A2A6BTJ1_PRIPA</name>
<dbReference type="Proteomes" id="UP000005239">
    <property type="component" value="Unassembled WGS sequence"/>
</dbReference>
<organism evidence="1 2">
    <name type="scientific">Pristionchus pacificus</name>
    <name type="common">Parasitic nematode worm</name>
    <dbReference type="NCBI Taxonomy" id="54126"/>
    <lineage>
        <taxon>Eukaryota</taxon>
        <taxon>Metazoa</taxon>
        <taxon>Ecdysozoa</taxon>
        <taxon>Nematoda</taxon>
        <taxon>Chromadorea</taxon>
        <taxon>Rhabditida</taxon>
        <taxon>Rhabditina</taxon>
        <taxon>Diplogasteromorpha</taxon>
        <taxon>Diplogasteroidea</taxon>
        <taxon>Neodiplogasteridae</taxon>
        <taxon>Pristionchus</taxon>
    </lineage>
</organism>
<proteinExistence type="predicted"/>
<reference evidence="1" key="2">
    <citation type="submission" date="2022-06" db="UniProtKB">
        <authorList>
            <consortium name="EnsemblMetazoa"/>
        </authorList>
    </citation>
    <scope>IDENTIFICATION</scope>
    <source>
        <strain evidence="1">PS312</strain>
    </source>
</reference>
<evidence type="ECO:0000313" key="1">
    <source>
        <dbReference type="EnsemblMetazoa" id="PPA03485.1"/>
    </source>
</evidence>
<sequence length="436" mass="47029">MRRLFLAGPFLLLCANAQILNIKCPYTAIECADCDVSKLYLDYDTVTASSMKCPLGYTMLAQYGSTTAEVTTALCINAVWSVANPILSISAQANQFTCKKNPGVDVEECGCPYVADTTVASGNPSKLFVQSSSGTGQGNCTIQCDTGYRLTTRYGTQAASYASCLNGYWFYVDANKDEFRTVEAKFSCVKAPATCAQTYGSAACPPEAAGYCYPGAIRSVQGSRSDCILSCAKGYRLWEGNTNSYMAELSYEGGTWKGRKMDGDFSRTDVGAGVSVTCVRYKPPAEILPCGCWYQLSACVNCDYKQLFLLDGFGAYSARCTLGCSKGYVLEGGETTIISCKGGYWSAASSITLTSSWMAAPFGFMTTSCVPQTTTPTQKIFKKTIWTLDEAGKSVRCNEAVLLEEWKVTTLNDITPTITLQTSRAQFTCEPATLIA</sequence>
<evidence type="ECO:0000313" key="2">
    <source>
        <dbReference type="Proteomes" id="UP000005239"/>
    </source>
</evidence>
<accession>A0A8R1Y6K6</accession>
<accession>A0A2A6BTJ1</accession>
<protein>
    <submittedName>
        <fullName evidence="1">Uncharacterized protein</fullName>
    </submittedName>
</protein>
<reference evidence="2" key="1">
    <citation type="journal article" date="2008" name="Nat. Genet.">
        <title>The Pristionchus pacificus genome provides a unique perspective on nematode lifestyle and parasitism.</title>
        <authorList>
            <person name="Dieterich C."/>
            <person name="Clifton S.W."/>
            <person name="Schuster L.N."/>
            <person name="Chinwalla A."/>
            <person name="Delehaunty K."/>
            <person name="Dinkelacker I."/>
            <person name="Fulton L."/>
            <person name="Fulton R."/>
            <person name="Godfrey J."/>
            <person name="Minx P."/>
            <person name="Mitreva M."/>
            <person name="Roeseler W."/>
            <person name="Tian H."/>
            <person name="Witte H."/>
            <person name="Yang S.P."/>
            <person name="Wilson R.K."/>
            <person name="Sommer R.J."/>
        </authorList>
    </citation>
    <scope>NUCLEOTIDE SEQUENCE [LARGE SCALE GENOMIC DNA]</scope>
    <source>
        <strain evidence="2">PS312</strain>
    </source>
</reference>
<dbReference type="AlphaFoldDB" id="A0A2A6BTJ1"/>
<gene>
    <name evidence="1" type="primary">WBGene00093039</name>
</gene>
<keyword evidence="2" id="KW-1185">Reference proteome</keyword>